<sequence length="105" mass="11462">MGREEGDKREVGDVWGKGGRGGRVASCCLRRCIFHLAGLDVLSATSPTRLGHRALRRRPGPGFRQVTRTSTGDTSDVCTQATGTNRHEHKGDGPQYRRCTLAQVN</sequence>
<proteinExistence type="predicted"/>
<keyword evidence="3" id="KW-1185">Reference proteome</keyword>
<dbReference type="EMBL" id="VSRR010028382">
    <property type="protein sequence ID" value="MPC68789.1"/>
    <property type="molecule type" value="Genomic_DNA"/>
</dbReference>
<feature type="region of interest" description="Disordered" evidence="1">
    <location>
        <begin position="52"/>
        <end position="105"/>
    </location>
</feature>
<dbReference type="AlphaFoldDB" id="A0A5B7HGC3"/>
<accession>A0A5B7HGC3</accession>
<name>A0A5B7HGC3_PORTR</name>
<feature type="compositionally biased region" description="Polar residues" evidence="1">
    <location>
        <begin position="66"/>
        <end position="84"/>
    </location>
</feature>
<evidence type="ECO:0000313" key="3">
    <source>
        <dbReference type="Proteomes" id="UP000324222"/>
    </source>
</evidence>
<dbReference type="Proteomes" id="UP000324222">
    <property type="component" value="Unassembled WGS sequence"/>
</dbReference>
<gene>
    <name evidence="2" type="ORF">E2C01_062999</name>
</gene>
<comment type="caution">
    <text evidence="2">The sequence shown here is derived from an EMBL/GenBank/DDBJ whole genome shotgun (WGS) entry which is preliminary data.</text>
</comment>
<organism evidence="2 3">
    <name type="scientific">Portunus trituberculatus</name>
    <name type="common">Swimming crab</name>
    <name type="synonym">Neptunus trituberculatus</name>
    <dbReference type="NCBI Taxonomy" id="210409"/>
    <lineage>
        <taxon>Eukaryota</taxon>
        <taxon>Metazoa</taxon>
        <taxon>Ecdysozoa</taxon>
        <taxon>Arthropoda</taxon>
        <taxon>Crustacea</taxon>
        <taxon>Multicrustacea</taxon>
        <taxon>Malacostraca</taxon>
        <taxon>Eumalacostraca</taxon>
        <taxon>Eucarida</taxon>
        <taxon>Decapoda</taxon>
        <taxon>Pleocyemata</taxon>
        <taxon>Brachyura</taxon>
        <taxon>Eubrachyura</taxon>
        <taxon>Portunoidea</taxon>
        <taxon>Portunidae</taxon>
        <taxon>Portuninae</taxon>
        <taxon>Portunus</taxon>
    </lineage>
</organism>
<evidence type="ECO:0000256" key="1">
    <source>
        <dbReference type="SAM" id="MobiDB-lite"/>
    </source>
</evidence>
<protein>
    <submittedName>
        <fullName evidence="2">Uncharacterized protein</fullName>
    </submittedName>
</protein>
<reference evidence="2 3" key="1">
    <citation type="submission" date="2019-05" db="EMBL/GenBank/DDBJ databases">
        <title>Another draft genome of Portunus trituberculatus and its Hox gene families provides insights of decapod evolution.</title>
        <authorList>
            <person name="Jeong J.-H."/>
            <person name="Song I."/>
            <person name="Kim S."/>
            <person name="Choi T."/>
            <person name="Kim D."/>
            <person name="Ryu S."/>
            <person name="Kim W."/>
        </authorList>
    </citation>
    <scope>NUCLEOTIDE SEQUENCE [LARGE SCALE GENOMIC DNA]</scope>
    <source>
        <tissue evidence="2">Muscle</tissue>
    </source>
</reference>
<evidence type="ECO:0000313" key="2">
    <source>
        <dbReference type="EMBL" id="MPC68789.1"/>
    </source>
</evidence>